<dbReference type="InterPro" id="IPR017451">
    <property type="entry name" value="F-box-assoc_interact_dom"/>
</dbReference>
<dbReference type="EMBL" id="GL348716">
    <property type="protein sequence ID" value="EFH56901.1"/>
    <property type="molecule type" value="Genomic_DNA"/>
</dbReference>
<dbReference type="Gramene" id="scaffold_400596.1">
    <property type="protein sequence ID" value="scaffold_400596.1"/>
    <property type="gene ID" value="scaffold_400596.1"/>
</dbReference>
<dbReference type="InterPro" id="IPR006527">
    <property type="entry name" value="F-box-assoc_dom_typ1"/>
</dbReference>
<proteinExistence type="predicted"/>
<dbReference type="PANTHER" id="PTHR31672">
    <property type="entry name" value="BNACNNG10540D PROTEIN"/>
    <property type="match status" value="1"/>
</dbReference>
<evidence type="ECO:0000259" key="1">
    <source>
        <dbReference type="Pfam" id="PF07734"/>
    </source>
</evidence>
<organism evidence="3">
    <name type="scientific">Arabidopsis lyrata subsp. lyrata</name>
    <name type="common">Lyre-leaved rock-cress</name>
    <dbReference type="NCBI Taxonomy" id="81972"/>
    <lineage>
        <taxon>Eukaryota</taxon>
        <taxon>Viridiplantae</taxon>
        <taxon>Streptophyta</taxon>
        <taxon>Embryophyta</taxon>
        <taxon>Tracheophyta</taxon>
        <taxon>Spermatophyta</taxon>
        <taxon>Magnoliopsida</taxon>
        <taxon>eudicotyledons</taxon>
        <taxon>Gunneridae</taxon>
        <taxon>Pentapetalae</taxon>
        <taxon>rosids</taxon>
        <taxon>malvids</taxon>
        <taxon>Brassicales</taxon>
        <taxon>Brassicaceae</taxon>
        <taxon>Camelineae</taxon>
        <taxon>Arabidopsis</taxon>
    </lineage>
</organism>
<gene>
    <name evidence="2" type="ORF">ARALYDRAFT_901095</name>
</gene>
<dbReference type="AlphaFoldDB" id="D7LJH4"/>
<feature type="domain" description="F-box associated beta-propeller type 1" evidence="1">
    <location>
        <begin position="140"/>
        <end position="193"/>
    </location>
</feature>
<dbReference type="HOGENOM" id="CLU_1095574_0_0_1"/>
<dbReference type="InterPro" id="IPR050796">
    <property type="entry name" value="SCF_F-box_component"/>
</dbReference>
<dbReference type="Proteomes" id="UP000008694">
    <property type="component" value="Unassembled WGS sequence"/>
</dbReference>
<dbReference type="Pfam" id="PF07734">
    <property type="entry name" value="FBA_1"/>
    <property type="match status" value="2"/>
</dbReference>
<evidence type="ECO:0000313" key="3">
    <source>
        <dbReference type="Proteomes" id="UP000008694"/>
    </source>
</evidence>
<dbReference type="NCBIfam" id="TIGR01640">
    <property type="entry name" value="F_box_assoc_1"/>
    <property type="match status" value="1"/>
</dbReference>
<reference evidence="3" key="1">
    <citation type="journal article" date="2011" name="Nat. Genet.">
        <title>The Arabidopsis lyrata genome sequence and the basis of rapid genome size change.</title>
        <authorList>
            <person name="Hu T.T."/>
            <person name="Pattyn P."/>
            <person name="Bakker E.G."/>
            <person name="Cao J."/>
            <person name="Cheng J.-F."/>
            <person name="Clark R.M."/>
            <person name="Fahlgren N."/>
            <person name="Fawcett J.A."/>
            <person name="Grimwood J."/>
            <person name="Gundlach H."/>
            <person name="Haberer G."/>
            <person name="Hollister J.D."/>
            <person name="Ossowski S."/>
            <person name="Ottilar R.P."/>
            <person name="Salamov A.A."/>
            <person name="Schneeberger K."/>
            <person name="Spannagl M."/>
            <person name="Wang X."/>
            <person name="Yang L."/>
            <person name="Nasrallah M.E."/>
            <person name="Bergelson J."/>
            <person name="Carrington J.C."/>
            <person name="Gaut B.S."/>
            <person name="Schmutz J."/>
            <person name="Mayer K.F.X."/>
            <person name="Van de Peer Y."/>
            <person name="Grigoriev I.V."/>
            <person name="Nordborg M."/>
            <person name="Weigel D."/>
            <person name="Guo Y.-L."/>
        </authorList>
    </citation>
    <scope>NUCLEOTIDE SEQUENCE [LARGE SCALE GENOMIC DNA]</scope>
    <source>
        <strain evidence="3">cv. MN47</strain>
    </source>
</reference>
<accession>D7LJH4</accession>
<sequence>MEIKDTTRTVFHCNGLLLCTTKANKLVVWNPCSCKRRWIQPRLSYKEIKHYALGYDNRSACYQILTMNRSGDHFPLKIEYQVYEFTSKLWRVVGETGDWFIPRFQRLGTSVKGNIYWLAFSQQGQEKSNNFVYLLFRASKVWIATKMEITKDISWSKFLTVSKFDLRYHLRFCIGMSFLVDQENKVVVSCNHPQVLQQHFDKLWERINTYIRINMVLKLLPHLSSLMFQVWLKSNKVSSSWRRWFVHCLFKMPK</sequence>
<evidence type="ECO:0000313" key="2">
    <source>
        <dbReference type="EMBL" id="EFH56901.1"/>
    </source>
</evidence>
<name>D7LJH4_ARALL</name>
<keyword evidence="3" id="KW-1185">Reference proteome</keyword>
<protein>
    <recommendedName>
        <fullName evidence="1">F-box associated beta-propeller type 1 domain-containing protein</fullName>
    </recommendedName>
</protein>
<feature type="domain" description="F-box associated beta-propeller type 1" evidence="1">
    <location>
        <begin position="6"/>
        <end position="129"/>
    </location>
</feature>